<feature type="compositionally biased region" description="Polar residues" evidence="1">
    <location>
        <begin position="18"/>
        <end position="38"/>
    </location>
</feature>
<dbReference type="EMBL" id="QEAM01000151">
    <property type="protein sequence ID" value="TPX45175.1"/>
    <property type="molecule type" value="Genomic_DNA"/>
</dbReference>
<comment type="caution">
    <text evidence="2">The sequence shown here is derived from an EMBL/GenBank/DDBJ whole genome shotgun (WGS) entry which is preliminary data.</text>
</comment>
<protein>
    <submittedName>
        <fullName evidence="2">Uncharacterized protein</fullName>
    </submittedName>
</protein>
<evidence type="ECO:0000256" key="1">
    <source>
        <dbReference type="SAM" id="MobiDB-lite"/>
    </source>
</evidence>
<reference evidence="2 3" key="1">
    <citation type="journal article" date="2019" name="Sci. Rep.">
        <title>Comparative genomics of chytrid fungi reveal insights into the obligate biotrophic and pathogenic lifestyle of Synchytrium endobioticum.</title>
        <authorList>
            <person name="van de Vossenberg B.T.L.H."/>
            <person name="Warris S."/>
            <person name="Nguyen H.D.T."/>
            <person name="van Gent-Pelzer M.P.E."/>
            <person name="Joly D.L."/>
            <person name="van de Geest H.C."/>
            <person name="Bonants P.J.M."/>
            <person name="Smith D.S."/>
            <person name="Levesque C.A."/>
            <person name="van der Lee T.A.J."/>
        </authorList>
    </citation>
    <scope>NUCLEOTIDE SEQUENCE [LARGE SCALE GENOMIC DNA]</scope>
    <source>
        <strain evidence="2 3">LEV6574</strain>
    </source>
</reference>
<evidence type="ECO:0000313" key="3">
    <source>
        <dbReference type="Proteomes" id="UP000320475"/>
    </source>
</evidence>
<accession>A0A507D1E3</accession>
<gene>
    <name evidence="2" type="ORF">SeLEV6574_g04034</name>
</gene>
<dbReference type="AlphaFoldDB" id="A0A507D1E3"/>
<sequence>MNVLRLTTSDEYDMLGVSSPSQSPIPNFQNPTEATNLSNDRKATVENVRWVLVMNFCFGINQPGNLAKFSNGKSLLSSNSHDHETWIKLVDRVQRHVLRGNDPCLLQVSQQQLEHIPSPGT</sequence>
<name>A0A507D1E3_9FUNG</name>
<organism evidence="2 3">
    <name type="scientific">Synchytrium endobioticum</name>
    <dbReference type="NCBI Taxonomy" id="286115"/>
    <lineage>
        <taxon>Eukaryota</taxon>
        <taxon>Fungi</taxon>
        <taxon>Fungi incertae sedis</taxon>
        <taxon>Chytridiomycota</taxon>
        <taxon>Chytridiomycota incertae sedis</taxon>
        <taxon>Chytridiomycetes</taxon>
        <taxon>Synchytriales</taxon>
        <taxon>Synchytriaceae</taxon>
        <taxon>Synchytrium</taxon>
    </lineage>
</organism>
<feature type="region of interest" description="Disordered" evidence="1">
    <location>
        <begin position="17"/>
        <end position="40"/>
    </location>
</feature>
<dbReference type="Proteomes" id="UP000320475">
    <property type="component" value="Unassembled WGS sequence"/>
</dbReference>
<evidence type="ECO:0000313" key="2">
    <source>
        <dbReference type="EMBL" id="TPX45175.1"/>
    </source>
</evidence>
<proteinExistence type="predicted"/>